<dbReference type="Proteomes" id="UP001139505">
    <property type="component" value="Unassembled WGS sequence"/>
</dbReference>
<reference evidence="3" key="4">
    <citation type="submission" date="2022-04" db="EMBL/GenBank/DDBJ databases">
        <authorList>
            <person name="Komine T."/>
            <person name="Fukano H."/>
            <person name="Wada S."/>
        </authorList>
    </citation>
    <scope>NUCLEOTIDE SEQUENCE</scope>
    <source>
        <strain evidence="3">NJB18185</strain>
    </source>
</reference>
<name>A0AA37USL8_9MYCO</name>
<evidence type="ECO:0000313" key="3">
    <source>
        <dbReference type="EMBL" id="GKU70243.1"/>
    </source>
</evidence>
<comment type="caution">
    <text evidence="3">The sequence shown here is derived from an EMBL/GenBank/DDBJ whole genome shotgun (WGS) entry which is preliminary data.</text>
</comment>
<gene>
    <name evidence="2" type="ORF">MmonteBS_18170</name>
    <name evidence="3" type="ORF">NJB18185_00210</name>
</gene>
<dbReference type="RefSeq" id="WP_108921586.1">
    <property type="nucleotide sequence ID" value="NZ_BFCH01000011.1"/>
</dbReference>
<reference evidence="2" key="1">
    <citation type="journal article" date="2018" name="Genome Announc.">
        <title>Draft Genome Sequence of Mycobacterium montefiorense Isolated from Japanese Black Salamander (Hynobius nigrescens).</title>
        <authorList>
            <person name="Fukano H."/>
            <person name="Yoshida M."/>
            <person name="Shimizu A."/>
            <person name="Iwao H."/>
            <person name="Katayama Y."/>
            <person name="Omatsu T."/>
            <person name="Mizutani T."/>
            <person name="Kurata O."/>
            <person name="Wada S."/>
            <person name="Hoshino Y."/>
        </authorList>
    </citation>
    <scope>NUCLEOTIDE SEQUENCE</scope>
    <source>
        <strain evidence="2">BS</strain>
    </source>
</reference>
<dbReference type="EMBL" id="BFCH01000011">
    <property type="protein sequence ID" value="GBG37445.1"/>
    <property type="molecule type" value="Genomic_DNA"/>
</dbReference>
<organism evidence="3 5">
    <name type="scientific">Mycobacterium montefiorense</name>
    <dbReference type="NCBI Taxonomy" id="154654"/>
    <lineage>
        <taxon>Bacteria</taxon>
        <taxon>Bacillati</taxon>
        <taxon>Actinomycetota</taxon>
        <taxon>Actinomycetes</taxon>
        <taxon>Mycobacteriales</taxon>
        <taxon>Mycobacteriaceae</taxon>
        <taxon>Mycobacterium</taxon>
        <taxon>Mycobacterium simiae complex</taxon>
    </lineage>
</organism>
<accession>A0AA37USL8</accession>
<dbReference type="InterPro" id="IPR011576">
    <property type="entry name" value="Pyridox_Oxase_N"/>
</dbReference>
<reference evidence="3" key="3">
    <citation type="journal article" date="2022" name="Microbiol. Resour. Announc.">
        <title>Draft Genome Sequences of Eight Mycobacterium montefiorense Strains Isolated from Salamanders in Captivity.</title>
        <authorList>
            <person name="Komine T."/>
            <person name="Ihara H."/>
            <person name="Fukano H."/>
            <person name="Hoshino Y."/>
            <person name="Kurata O."/>
            <person name="Wada S."/>
        </authorList>
    </citation>
    <scope>NUCLEOTIDE SEQUENCE</scope>
    <source>
        <strain evidence="3">NJB18185</strain>
    </source>
</reference>
<evidence type="ECO:0000259" key="1">
    <source>
        <dbReference type="Pfam" id="PF01243"/>
    </source>
</evidence>
<dbReference type="Proteomes" id="UP000245060">
    <property type="component" value="Unassembled WGS sequence"/>
</dbReference>
<sequence>MRETASSTIRDAIAIVENYRTCEFTTVSRDGTPQTWPVSALLLRDGRFLVCTSIGFPQKAFNIRRNPKVSLLFSEPTGSGSSRSGAVLICGHATAEDRVIADMASSPDLAALCQTVIDRQPASKFMSSFLGRVLFPSYYWRLAIYVTPAHGFHWRTRDFGVAPESLDLKELGRVAAGK</sequence>
<evidence type="ECO:0000313" key="5">
    <source>
        <dbReference type="Proteomes" id="UP001139505"/>
    </source>
</evidence>
<dbReference type="Gene3D" id="2.30.110.10">
    <property type="entry name" value="Electron Transport, Fmn-binding Protein, Chain A"/>
    <property type="match status" value="1"/>
</dbReference>
<dbReference type="Pfam" id="PF01243">
    <property type="entry name" value="PNPOx_N"/>
    <property type="match status" value="1"/>
</dbReference>
<dbReference type="SUPFAM" id="SSF50475">
    <property type="entry name" value="FMN-binding split barrel"/>
    <property type="match status" value="1"/>
</dbReference>
<dbReference type="EMBL" id="BQYH01000002">
    <property type="protein sequence ID" value="GKU70243.1"/>
    <property type="molecule type" value="Genomic_DNA"/>
</dbReference>
<dbReference type="InterPro" id="IPR012349">
    <property type="entry name" value="Split_barrel_FMN-bd"/>
</dbReference>
<evidence type="ECO:0000313" key="4">
    <source>
        <dbReference type="Proteomes" id="UP000245060"/>
    </source>
</evidence>
<proteinExistence type="predicted"/>
<dbReference type="AlphaFoldDB" id="A0AA37USL8"/>
<feature type="domain" description="Pyridoxamine 5'-phosphate oxidase N-terminal" evidence="1">
    <location>
        <begin position="15"/>
        <end position="104"/>
    </location>
</feature>
<evidence type="ECO:0000313" key="2">
    <source>
        <dbReference type="EMBL" id="GBG37445.1"/>
    </source>
</evidence>
<reference evidence="4" key="2">
    <citation type="submission" date="2018-04" db="EMBL/GenBank/DDBJ databases">
        <title>Draft genome sequence of Mycobacterium montefiorense isolated from Japanese black salamander.</title>
        <authorList>
            <person name="Fukano H."/>
            <person name="Yoshida M."/>
            <person name="Shimizu A."/>
            <person name="Iwao H."/>
            <person name="Kurata O."/>
            <person name="Katayama Y."/>
            <person name="Omatsu T."/>
            <person name="Mizutani T."/>
            <person name="Wada S."/>
            <person name="Hoshino Y."/>
        </authorList>
    </citation>
    <scope>NUCLEOTIDE SEQUENCE [LARGE SCALE GENOMIC DNA]</scope>
    <source>
        <strain evidence="4">BS</strain>
    </source>
</reference>
<keyword evidence="4" id="KW-1185">Reference proteome</keyword>
<protein>
    <recommendedName>
        <fullName evidence="1">Pyridoxamine 5'-phosphate oxidase N-terminal domain-containing protein</fullName>
    </recommendedName>
</protein>